<evidence type="ECO:0000313" key="3">
    <source>
        <dbReference type="EMBL" id="GLO65099.1"/>
    </source>
</evidence>
<organism evidence="3 4">
    <name type="scientific">Oceanobacillus kimchii</name>
    <dbReference type="NCBI Taxonomy" id="746691"/>
    <lineage>
        <taxon>Bacteria</taxon>
        <taxon>Bacillati</taxon>
        <taxon>Bacillota</taxon>
        <taxon>Bacilli</taxon>
        <taxon>Bacillales</taxon>
        <taxon>Bacillaceae</taxon>
        <taxon>Oceanobacillus</taxon>
    </lineage>
</organism>
<dbReference type="Pfam" id="PF14398">
    <property type="entry name" value="ATPgrasp_YheCD"/>
    <property type="match status" value="1"/>
</dbReference>
<dbReference type="InterPro" id="IPR011761">
    <property type="entry name" value="ATP-grasp"/>
</dbReference>
<dbReference type="EMBL" id="BSKO01000001">
    <property type="protein sequence ID" value="GLO65099.1"/>
    <property type="molecule type" value="Genomic_DNA"/>
</dbReference>
<gene>
    <name evidence="3" type="ORF">MACH08_08830</name>
</gene>
<reference evidence="3 4" key="1">
    <citation type="submission" date="2023-02" db="EMBL/GenBank/DDBJ databases">
        <title>Oceanobacillus kimchii IFOP_LL358 isolated form Alexandrium catenella lab strain.</title>
        <authorList>
            <person name="Gajardo G."/>
            <person name="Ueki S."/>
            <person name="Maruyama F."/>
        </authorList>
    </citation>
    <scope>NUCLEOTIDE SEQUENCE [LARGE SCALE GENOMIC DNA]</scope>
    <source>
        <strain evidence="3 4">IFOP_LL358</strain>
    </source>
</reference>
<dbReference type="Proteomes" id="UP001275436">
    <property type="component" value="Unassembled WGS sequence"/>
</dbReference>
<evidence type="ECO:0000259" key="2">
    <source>
        <dbReference type="PROSITE" id="PS50975"/>
    </source>
</evidence>
<sequence>MIVGVMREYKNPDHMVKLIALIGKAKGIEIVFIHPSEVDIENNRVSGRILVDDRWFRTSMRVPKVIDISAFCMKYTEVVKFLRRKAILTENGKKRLTKEKLQKELKRDEDFEKHLIPTINLEFISPLTGFLSLYGKVVVKPVYSQRGTGVYIIEKINDDEYIIGHKRESYKVNLNELKSFFDDKIKGVKHIVQQYIECRTPQGDPFDCRIHLEKNGKGNWVIPKSYIRIGIGQKIVSNVNDGGGVADPEKFLHACYGEIAEPLIQRMRDFAFGVAKKIEEIRMQELMTIGLDIGIDNNLNFYLFEANSAPTTREMKSEVAMLRTDYYKFLYNKASRVRRNPVQEVK</sequence>
<evidence type="ECO:0000256" key="1">
    <source>
        <dbReference type="PROSITE-ProRule" id="PRU00409"/>
    </source>
</evidence>
<comment type="caution">
    <text evidence="3">The sequence shown here is derived from an EMBL/GenBank/DDBJ whole genome shotgun (WGS) entry which is preliminary data.</text>
</comment>
<keyword evidence="4" id="KW-1185">Reference proteome</keyword>
<dbReference type="SUPFAM" id="SSF56059">
    <property type="entry name" value="Glutathione synthetase ATP-binding domain-like"/>
    <property type="match status" value="1"/>
</dbReference>
<dbReference type="PROSITE" id="PS50975">
    <property type="entry name" value="ATP_GRASP"/>
    <property type="match status" value="1"/>
</dbReference>
<name>A0ABQ5THH8_9BACI</name>
<accession>A0ABQ5THH8</accession>
<protein>
    <recommendedName>
        <fullName evidence="2">ATP-grasp domain-containing protein</fullName>
    </recommendedName>
</protein>
<proteinExistence type="predicted"/>
<feature type="domain" description="ATP-grasp" evidence="2">
    <location>
        <begin position="108"/>
        <end position="335"/>
    </location>
</feature>
<dbReference type="RefSeq" id="WP_069686433.1">
    <property type="nucleotide sequence ID" value="NZ_BSKO01000001.1"/>
</dbReference>
<keyword evidence="1" id="KW-0067">ATP-binding</keyword>
<keyword evidence="1" id="KW-0547">Nucleotide-binding</keyword>
<dbReference type="InterPro" id="IPR026838">
    <property type="entry name" value="YheC/D"/>
</dbReference>
<evidence type="ECO:0000313" key="4">
    <source>
        <dbReference type="Proteomes" id="UP001275436"/>
    </source>
</evidence>